<dbReference type="STRING" id="329726.AM1_0265"/>
<dbReference type="EMBL" id="CP000828">
    <property type="protein sequence ID" value="ABW25351.1"/>
    <property type="molecule type" value="Genomic_DNA"/>
</dbReference>
<dbReference type="Proteomes" id="UP000000268">
    <property type="component" value="Chromosome"/>
</dbReference>
<organism evidence="1 2">
    <name type="scientific">Acaryochloris marina (strain MBIC 11017)</name>
    <dbReference type="NCBI Taxonomy" id="329726"/>
    <lineage>
        <taxon>Bacteria</taxon>
        <taxon>Bacillati</taxon>
        <taxon>Cyanobacteriota</taxon>
        <taxon>Cyanophyceae</taxon>
        <taxon>Acaryochloridales</taxon>
        <taxon>Acaryochloridaceae</taxon>
        <taxon>Acaryochloris</taxon>
    </lineage>
</organism>
<proteinExistence type="predicted"/>
<protein>
    <submittedName>
        <fullName evidence="1">Uncharacterized protein</fullName>
    </submittedName>
</protein>
<accession>B0C8W1</accession>
<gene>
    <name evidence="1" type="ordered locus">AM1_0265</name>
</gene>
<evidence type="ECO:0000313" key="2">
    <source>
        <dbReference type="Proteomes" id="UP000000268"/>
    </source>
</evidence>
<name>B0C8W1_ACAM1</name>
<reference evidence="1 2" key="1">
    <citation type="journal article" date="2008" name="Proc. Natl. Acad. Sci. U.S.A.">
        <title>Niche adaptation and genome expansion in the chlorophyll d-producing cyanobacterium Acaryochloris marina.</title>
        <authorList>
            <person name="Swingley W.D."/>
            <person name="Chen M."/>
            <person name="Cheung P.C."/>
            <person name="Conrad A.L."/>
            <person name="Dejesa L.C."/>
            <person name="Hao J."/>
            <person name="Honchak B.M."/>
            <person name="Karbach L.E."/>
            <person name="Kurdoglu A."/>
            <person name="Lahiri S."/>
            <person name="Mastrian S.D."/>
            <person name="Miyashita H."/>
            <person name="Page L."/>
            <person name="Ramakrishna P."/>
            <person name="Satoh S."/>
            <person name="Sattley W.M."/>
            <person name="Shimada Y."/>
            <person name="Taylor H.L."/>
            <person name="Tomo T."/>
            <person name="Tsuchiya T."/>
            <person name="Wang Z.T."/>
            <person name="Raymond J."/>
            <person name="Mimuro M."/>
            <person name="Blankenship R.E."/>
            <person name="Touchman J.W."/>
        </authorList>
    </citation>
    <scope>NUCLEOTIDE SEQUENCE [LARGE SCALE GENOMIC DNA]</scope>
    <source>
        <strain evidence="2">MBIC 11017</strain>
    </source>
</reference>
<dbReference type="AlphaFoldDB" id="B0C8W1"/>
<dbReference type="HOGENOM" id="CLU_2550501_0_0_3"/>
<keyword evidence="2" id="KW-1185">Reference proteome</keyword>
<dbReference type="RefSeq" id="WP_012160961.1">
    <property type="nucleotide sequence ID" value="NC_009925.1"/>
</dbReference>
<evidence type="ECO:0000313" key="1">
    <source>
        <dbReference type="EMBL" id="ABW25351.1"/>
    </source>
</evidence>
<sequence length="82" mass="9490">MSTYHIQVPNLGYVHKAWQDEQPRFCTQSTLAKQWKTLDKALDFGNQSLTPKLKTAWELWQMVDGELTPVIRAHHSKNTPTP</sequence>
<dbReference type="KEGG" id="amr:AM1_0265"/>